<proteinExistence type="predicted"/>
<dbReference type="AlphaFoldDB" id="A0ABD0VIU2"/>
<evidence type="ECO:0000313" key="2">
    <source>
        <dbReference type="Proteomes" id="UP001552299"/>
    </source>
</evidence>
<name>A0ABD0VIU2_DENTH</name>
<sequence>MSALLERSFGTTIPSSIPTLQKALFGPSPPSSCSTGRSTSKAKNITFFLPPTLVNSRQQWQIPDSEHLDNRSLLIPSLSCHCGSRDQACAKIDSLRGMSCNRVSKKVPSNLLVSSITTSEVKITNHQVSSVSHSGVNIVNKNSVVNDSMVDLVSKLEDLPIVTSQAIVSPGDEISLLKEFLNDTVKESDYSTQKVFKLSAVSDVFAAPSVGSTINDLYHKLCNLKCSIKSQPWVSSKLVSDNISDVKKKQSMILHEIQHSPFDIQLNDALREVFFSLIPVVIDLPSLFGGSWLLKFRMGAEFGLFIQAFVEIEA</sequence>
<organism evidence="1 2">
    <name type="scientific">Dendrobium thyrsiflorum</name>
    <name type="common">Pinecone-like raceme dendrobium</name>
    <name type="synonym">Orchid</name>
    <dbReference type="NCBI Taxonomy" id="117978"/>
    <lineage>
        <taxon>Eukaryota</taxon>
        <taxon>Viridiplantae</taxon>
        <taxon>Streptophyta</taxon>
        <taxon>Embryophyta</taxon>
        <taxon>Tracheophyta</taxon>
        <taxon>Spermatophyta</taxon>
        <taxon>Magnoliopsida</taxon>
        <taxon>Liliopsida</taxon>
        <taxon>Asparagales</taxon>
        <taxon>Orchidaceae</taxon>
        <taxon>Epidendroideae</taxon>
        <taxon>Malaxideae</taxon>
        <taxon>Dendrobiinae</taxon>
        <taxon>Dendrobium</taxon>
    </lineage>
</organism>
<comment type="caution">
    <text evidence="1">The sequence shown here is derived from an EMBL/GenBank/DDBJ whole genome shotgun (WGS) entry which is preliminary data.</text>
</comment>
<protein>
    <submittedName>
        <fullName evidence="1">Uncharacterized protein</fullName>
    </submittedName>
</protein>
<keyword evidence="2" id="KW-1185">Reference proteome</keyword>
<dbReference type="EMBL" id="JANQDX010000006">
    <property type="protein sequence ID" value="KAL0922542.1"/>
    <property type="molecule type" value="Genomic_DNA"/>
</dbReference>
<gene>
    <name evidence="1" type="ORF">M5K25_006533</name>
</gene>
<reference evidence="1 2" key="1">
    <citation type="journal article" date="2024" name="Plant Biotechnol. J.">
        <title>Dendrobium thyrsiflorum genome and its molecular insights into genes involved in important horticultural traits.</title>
        <authorList>
            <person name="Chen B."/>
            <person name="Wang J.Y."/>
            <person name="Zheng P.J."/>
            <person name="Li K.L."/>
            <person name="Liang Y.M."/>
            <person name="Chen X.F."/>
            <person name="Zhang C."/>
            <person name="Zhao X."/>
            <person name="He X."/>
            <person name="Zhang G.Q."/>
            <person name="Liu Z.J."/>
            <person name="Xu Q."/>
        </authorList>
    </citation>
    <scope>NUCLEOTIDE SEQUENCE [LARGE SCALE GENOMIC DNA]</scope>
    <source>
        <strain evidence="1">GZMU011</strain>
    </source>
</reference>
<accession>A0ABD0VIU2</accession>
<dbReference type="Proteomes" id="UP001552299">
    <property type="component" value="Unassembled WGS sequence"/>
</dbReference>
<evidence type="ECO:0000313" key="1">
    <source>
        <dbReference type="EMBL" id="KAL0922542.1"/>
    </source>
</evidence>